<dbReference type="GO" id="GO:0019843">
    <property type="term" value="F:rRNA binding"/>
    <property type="evidence" value="ECO:0007669"/>
    <property type="project" value="UniProtKB-UniRule"/>
</dbReference>
<keyword evidence="5 6" id="KW-0687">Ribonucleoprotein</keyword>
<dbReference type="HAMAP" id="MF_01363">
    <property type="entry name" value="Ribosomal_bL21"/>
    <property type="match status" value="1"/>
</dbReference>
<keyword evidence="4 6" id="KW-0689">Ribosomal protein</keyword>
<dbReference type="GO" id="GO:0005737">
    <property type="term" value="C:cytoplasm"/>
    <property type="evidence" value="ECO:0007669"/>
    <property type="project" value="UniProtKB-ARBA"/>
</dbReference>
<evidence type="ECO:0000256" key="4">
    <source>
        <dbReference type="ARBA" id="ARBA00022980"/>
    </source>
</evidence>
<dbReference type="NCBIfam" id="TIGR00061">
    <property type="entry name" value="L21"/>
    <property type="match status" value="1"/>
</dbReference>
<comment type="function">
    <text evidence="6 7">This protein binds to 23S rRNA in the presence of protein L20.</text>
</comment>
<gene>
    <name evidence="6" type="primary">rplU</name>
    <name evidence="8" type="ORF">HELGO_WM6300</name>
</gene>
<evidence type="ECO:0000256" key="2">
    <source>
        <dbReference type="ARBA" id="ARBA00022730"/>
    </source>
</evidence>
<evidence type="ECO:0000256" key="1">
    <source>
        <dbReference type="ARBA" id="ARBA00008563"/>
    </source>
</evidence>
<dbReference type="GO" id="GO:0003735">
    <property type="term" value="F:structural constituent of ribosome"/>
    <property type="evidence" value="ECO:0007669"/>
    <property type="project" value="InterPro"/>
</dbReference>
<evidence type="ECO:0000313" key="8">
    <source>
        <dbReference type="EMBL" id="CAA6814505.1"/>
    </source>
</evidence>
<keyword evidence="2 6" id="KW-0699">rRNA-binding</keyword>
<organism evidence="8">
    <name type="scientific">uncultured Sulfurovum sp</name>
    <dbReference type="NCBI Taxonomy" id="269237"/>
    <lineage>
        <taxon>Bacteria</taxon>
        <taxon>Pseudomonadati</taxon>
        <taxon>Campylobacterota</taxon>
        <taxon>Epsilonproteobacteria</taxon>
        <taxon>Campylobacterales</taxon>
        <taxon>Sulfurovaceae</taxon>
        <taxon>Sulfurovum</taxon>
        <taxon>environmental samples</taxon>
    </lineage>
</organism>
<comment type="subunit">
    <text evidence="6">Part of the 50S ribosomal subunit. Contacts protein L20.</text>
</comment>
<dbReference type="SUPFAM" id="SSF141091">
    <property type="entry name" value="L21p-like"/>
    <property type="match status" value="1"/>
</dbReference>
<dbReference type="GO" id="GO:0005840">
    <property type="term" value="C:ribosome"/>
    <property type="evidence" value="ECO:0007669"/>
    <property type="project" value="UniProtKB-KW"/>
</dbReference>
<dbReference type="InterPro" id="IPR028909">
    <property type="entry name" value="bL21-like"/>
</dbReference>
<dbReference type="GO" id="GO:1990904">
    <property type="term" value="C:ribonucleoprotein complex"/>
    <property type="evidence" value="ECO:0007669"/>
    <property type="project" value="UniProtKB-KW"/>
</dbReference>
<proteinExistence type="inferred from homology"/>
<dbReference type="InterPro" id="IPR018258">
    <property type="entry name" value="Ribosomal_bL21_CS"/>
</dbReference>
<protein>
    <recommendedName>
        <fullName evidence="6">Large ribosomal subunit protein bL21</fullName>
    </recommendedName>
</protein>
<reference evidence="8" key="1">
    <citation type="submission" date="2020-01" db="EMBL/GenBank/DDBJ databases">
        <authorList>
            <person name="Meier V. D."/>
            <person name="Meier V D."/>
        </authorList>
    </citation>
    <scope>NUCLEOTIDE SEQUENCE</scope>
    <source>
        <strain evidence="8">HLG_WM_MAG_06</strain>
    </source>
</reference>
<name>A0A6S6THK3_9BACT</name>
<accession>A0A6S6THK3</accession>
<dbReference type="Pfam" id="PF00829">
    <property type="entry name" value="Ribosomal_L21p"/>
    <property type="match status" value="1"/>
</dbReference>
<evidence type="ECO:0000256" key="6">
    <source>
        <dbReference type="HAMAP-Rule" id="MF_01363"/>
    </source>
</evidence>
<dbReference type="AlphaFoldDB" id="A0A6S6THK3"/>
<dbReference type="InterPro" id="IPR036164">
    <property type="entry name" value="bL21-like_sf"/>
</dbReference>
<evidence type="ECO:0000256" key="5">
    <source>
        <dbReference type="ARBA" id="ARBA00023274"/>
    </source>
</evidence>
<dbReference type="EMBL" id="CACVAP010000074">
    <property type="protein sequence ID" value="CAA6814505.1"/>
    <property type="molecule type" value="Genomic_DNA"/>
</dbReference>
<dbReference type="GO" id="GO:0006412">
    <property type="term" value="P:translation"/>
    <property type="evidence" value="ECO:0007669"/>
    <property type="project" value="UniProtKB-UniRule"/>
</dbReference>
<evidence type="ECO:0000256" key="7">
    <source>
        <dbReference type="RuleBase" id="RU000562"/>
    </source>
</evidence>
<dbReference type="InterPro" id="IPR001787">
    <property type="entry name" value="Ribosomal_bL21"/>
</dbReference>
<dbReference type="PROSITE" id="PS01169">
    <property type="entry name" value="RIBOSOMAL_L21"/>
    <property type="match status" value="1"/>
</dbReference>
<comment type="similarity">
    <text evidence="1 6 7">Belongs to the bacterial ribosomal protein bL21 family.</text>
</comment>
<sequence length="126" mass="14250">MGIITNFLKAEDFNYLSINSNEGFAMYAIIKASGQQFKVQEGDIICFDKMNLEPKAAVEFKEVLALDNGELTVGAPFVEGAVVKGEVINEGRDKKVIIFKKRRRKDSKLKRGFRRDFTRVRITSIA</sequence>
<dbReference type="PANTHER" id="PTHR21349:SF0">
    <property type="entry name" value="LARGE RIBOSOMAL SUBUNIT PROTEIN BL21M"/>
    <property type="match status" value="1"/>
</dbReference>
<evidence type="ECO:0000256" key="3">
    <source>
        <dbReference type="ARBA" id="ARBA00022884"/>
    </source>
</evidence>
<keyword evidence="3 6" id="KW-0694">RNA-binding</keyword>
<dbReference type="PANTHER" id="PTHR21349">
    <property type="entry name" value="50S RIBOSOMAL PROTEIN L21"/>
    <property type="match status" value="1"/>
</dbReference>